<dbReference type="AlphaFoldDB" id="A0A4Y1RPL3"/>
<gene>
    <name evidence="1" type="ORF">Prudu_017895</name>
</gene>
<proteinExistence type="predicted"/>
<protein>
    <submittedName>
        <fullName evidence="1">Uncharacterized protein</fullName>
    </submittedName>
</protein>
<accession>A0A4Y1RPL3</accession>
<dbReference type="EMBL" id="AP019302">
    <property type="protein sequence ID" value="BBH06292.1"/>
    <property type="molecule type" value="Genomic_DNA"/>
</dbReference>
<sequence>MITVFYSAYFRGRTRTRVFGATVVKRMVWDMHACCPKDSRRSLRKRYDSHRDSRIFLFFESGRDIRIPITPLHNRHIEVDYHYVREKAIRKESLKLITFRLRICLLIF</sequence>
<reference evidence="1" key="1">
    <citation type="journal article" date="2019" name="Science">
        <title>Mutation of a bHLH transcription factor allowed almond domestication.</title>
        <authorList>
            <person name="Sanchez-Perez R."/>
            <person name="Pavan S."/>
            <person name="Mazzeo R."/>
            <person name="Moldovan C."/>
            <person name="Aiese Cigliano R."/>
            <person name="Del Cueto J."/>
            <person name="Ricciardi F."/>
            <person name="Lotti C."/>
            <person name="Ricciardi L."/>
            <person name="Dicenta F."/>
            <person name="Lopez-Marques R.L."/>
            <person name="Lindberg Moller B."/>
        </authorList>
    </citation>
    <scope>NUCLEOTIDE SEQUENCE</scope>
</reference>
<name>A0A4Y1RPL3_PRUDU</name>
<organism evidence="1">
    <name type="scientific">Prunus dulcis</name>
    <name type="common">Almond</name>
    <name type="synonym">Amygdalus dulcis</name>
    <dbReference type="NCBI Taxonomy" id="3755"/>
    <lineage>
        <taxon>Eukaryota</taxon>
        <taxon>Viridiplantae</taxon>
        <taxon>Streptophyta</taxon>
        <taxon>Embryophyta</taxon>
        <taxon>Tracheophyta</taxon>
        <taxon>Spermatophyta</taxon>
        <taxon>Magnoliopsida</taxon>
        <taxon>eudicotyledons</taxon>
        <taxon>Gunneridae</taxon>
        <taxon>Pentapetalae</taxon>
        <taxon>rosids</taxon>
        <taxon>fabids</taxon>
        <taxon>Rosales</taxon>
        <taxon>Rosaceae</taxon>
        <taxon>Amygdaloideae</taxon>
        <taxon>Amygdaleae</taxon>
        <taxon>Prunus</taxon>
    </lineage>
</organism>
<evidence type="ECO:0000313" key="1">
    <source>
        <dbReference type="EMBL" id="BBH06292.1"/>
    </source>
</evidence>